<organism evidence="4 5">
    <name type="scientific">Neoarthrinium moseri</name>
    <dbReference type="NCBI Taxonomy" id="1658444"/>
    <lineage>
        <taxon>Eukaryota</taxon>
        <taxon>Fungi</taxon>
        <taxon>Dikarya</taxon>
        <taxon>Ascomycota</taxon>
        <taxon>Pezizomycotina</taxon>
        <taxon>Sordariomycetes</taxon>
        <taxon>Xylariomycetidae</taxon>
        <taxon>Amphisphaeriales</taxon>
        <taxon>Apiosporaceae</taxon>
        <taxon>Neoarthrinium</taxon>
    </lineage>
</organism>
<dbReference type="PANTHER" id="PTHR10039:SF14">
    <property type="entry name" value="NACHT DOMAIN-CONTAINING PROTEIN"/>
    <property type="match status" value="1"/>
</dbReference>
<dbReference type="InterPro" id="IPR002110">
    <property type="entry name" value="Ankyrin_rpt"/>
</dbReference>
<evidence type="ECO:0000313" key="5">
    <source>
        <dbReference type="Proteomes" id="UP000829685"/>
    </source>
</evidence>
<dbReference type="PROSITE" id="PS50088">
    <property type="entry name" value="ANK_REPEAT"/>
    <property type="match status" value="1"/>
</dbReference>
<dbReference type="SUPFAM" id="SSF48403">
    <property type="entry name" value="Ankyrin repeat"/>
    <property type="match status" value="1"/>
</dbReference>
<name>A0A9P9WFP8_9PEZI</name>
<feature type="repeat" description="ANK" evidence="2">
    <location>
        <begin position="1372"/>
        <end position="1404"/>
    </location>
</feature>
<evidence type="ECO:0000256" key="2">
    <source>
        <dbReference type="PROSITE-ProRule" id="PRU00023"/>
    </source>
</evidence>
<dbReference type="InterPro" id="IPR056884">
    <property type="entry name" value="NPHP3-like_N"/>
</dbReference>
<dbReference type="Pfam" id="PF12796">
    <property type="entry name" value="Ank_2"/>
    <property type="match status" value="2"/>
</dbReference>
<keyword evidence="5" id="KW-1185">Reference proteome</keyword>
<dbReference type="PANTHER" id="PTHR10039">
    <property type="entry name" value="AMELOGENIN"/>
    <property type="match status" value="1"/>
</dbReference>
<dbReference type="InterPro" id="IPR027417">
    <property type="entry name" value="P-loop_NTPase"/>
</dbReference>
<dbReference type="Pfam" id="PF12311">
    <property type="entry name" value="DUF3632"/>
    <property type="match status" value="1"/>
</dbReference>
<dbReference type="SUPFAM" id="SSF52540">
    <property type="entry name" value="P-loop containing nucleoside triphosphate hydrolases"/>
    <property type="match status" value="1"/>
</dbReference>
<sequence length="1590" mass="179027">MARADDVPANWSPGRYRIRKLQMRCQELVNWDWNTYIAAITQPSRRRLMKQFAKHLRLLTRYQTTMARDITLQQSRDANRQINPRILDTFGDYLKFSSSRSTADAAQVIANSVVEKGEDAAEGALWSAWADLISIAEQVPHDHPAQDKLVRVVRELALLPDAGIKVWDSRLWADLPVLSAQVREWLNGPKTPENDEEKAEITRKWVNSNAFFARLNAAGVLRSEDHSIWMLRAALEEDITTTPLLVDCRIMTAAQIIEHNGPLLYQQLQAGRKLDETEERMFKGGSLFDGDSGLNAKRWEFWISRFRDLAGKTATEDVRAASLRAARLMEIWHGHPAELAIKVELPRAQPRIIWRAERHSFLMRVQHQISPSMAATSRRPGQRHGLFVLHIPSGSPNVCKVDIVALHGLNGDAFNTWSEKDGHLWLRDSLPAHVPEARILTYGYDSAVFFSSSTMTLDGFSRDLLSSLGHERRRDDSRQRPLIFICHSLGGLLFKQMLISGTLAGEEYKDLINSTQGAIFMGTPHRGSISASYASIFSRLANVATFGSGVRSDLLAALKTSSPILEQITQQSKNLLKSLSIISLYEQKPLGPSLIVEPFSAILGLPNERTIPINEDHRQIARVSPRNEHHFNVVKNAVVDLVEECILGDDEAKCKPLLDALYCYDYRSSQLRPRQPHTGTCGWLFRHEAFRKWSRSDQTSMLLLSGPPGAGKSVLARYAVEEIQSGSRDTGLVDDFKVASFFCSHDPDGSTTDETVLRSILHQLLQLLPQGQSLVRNRLEKRVNYMVTISTTTDKLWPAIVDLLGMEKMNRCVIALDAIDELATDYAISLLSGFWNVVAELKTQHPGHQILKKITGRASGMFLWAVVAWESFKKGILWNNEQVRKKLKQLDSNPAGIDDLFEEMINRVPKDVRQHMWAIFTIIAIARRPLKEMELTILLTLFLSDESPSSSTDIDLLRNVAESISQHFPEFVVIQSDGTFTFVHLSFNEYLYASWSRKHPGWLDKAHYQMAQACLDYLGLEDLVQASKVTPTEDIVLDYPLLEYSANFYLNHLQRVNHRDDIWLKYAAMGSSQSVFAVTKFTGSSLLGVPYISPLNVVALLIGSQELVRRFHENGYDIDDKWNARSGEWRAVQGCSFRLHEKKMKEMMLLLLELGANPNDPHESVSETILQSTIRSGEWDIFQIIMDNPKTDLDRQNRRGQAALHSLIPHGTDAVLEKFLENGVFDVNAQDAVGYTALHLATYMRKLSRMKKLLQVPGIRIDIIDKQGRTPLALATYWGHADAARVLIGASAASPLPEPGQLSPLICAFIQDNQGLADMLLNHCGFTGLIKHIDLSGKGVLHHAALNNWPNVINTCILNCNDGSILDQIDHSGSTALHYAAAKGNTVCCRVLKSHGASSIVQDRNGRTAAQAALDMGFKDTIAALLDYSDVDVNQRDHQGRNLVHWAASLDCLDIMQRVVGFPGADLYRRDNMSLMPVDIAFRCSSARVGRFLSEEMHRRFPSVPFTYYPWDLLYQSPVVTDVEDYWKIEDRDKDLLDREARRRQITAQEQALIYQQYPPDLWALTEQAPPESRIQAPLVTPARGGVELA</sequence>
<dbReference type="PROSITE" id="PS50297">
    <property type="entry name" value="ANK_REP_REGION"/>
    <property type="match status" value="1"/>
</dbReference>
<gene>
    <name evidence="4" type="ORF">JX265_009523</name>
</gene>
<comment type="caution">
    <text evidence="4">The sequence shown here is derived from an EMBL/GenBank/DDBJ whole genome shotgun (WGS) entry which is preliminary data.</text>
</comment>
<evidence type="ECO:0000259" key="3">
    <source>
        <dbReference type="Pfam" id="PF24883"/>
    </source>
</evidence>
<dbReference type="SUPFAM" id="SSF53474">
    <property type="entry name" value="alpha/beta-Hydrolases"/>
    <property type="match status" value="1"/>
</dbReference>
<dbReference type="EMBL" id="JAFIMR010000029">
    <property type="protein sequence ID" value="KAI1861556.1"/>
    <property type="molecule type" value="Genomic_DNA"/>
</dbReference>
<dbReference type="InterPro" id="IPR022085">
    <property type="entry name" value="OpdG"/>
</dbReference>
<reference evidence="4" key="1">
    <citation type="submission" date="2021-03" db="EMBL/GenBank/DDBJ databases">
        <title>Revisited historic fungal species revealed as producer of novel bioactive compounds through whole genome sequencing and comparative genomics.</title>
        <authorList>
            <person name="Vignolle G.A."/>
            <person name="Hochenegger N."/>
            <person name="Mach R.L."/>
            <person name="Mach-Aigner A.R."/>
            <person name="Javad Rahimi M."/>
            <person name="Salim K.A."/>
            <person name="Chan C.M."/>
            <person name="Lim L.B.L."/>
            <person name="Cai F."/>
            <person name="Druzhinina I.S."/>
            <person name="U'Ren J.M."/>
            <person name="Derntl C."/>
        </authorList>
    </citation>
    <scope>NUCLEOTIDE SEQUENCE</scope>
    <source>
        <strain evidence="4">TUCIM 5799</strain>
    </source>
</reference>
<feature type="domain" description="Nephrocystin 3-like N-terminal" evidence="3">
    <location>
        <begin position="679"/>
        <end position="826"/>
    </location>
</feature>
<dbReference type="Gene3D" id="3.40.50.1820">
    <property type="entry name" value="alpha/beta hydrolase"/>
    <property type="match status" value="1"/>
</dbReference>
<dbReference type="InterPro" id="IPR029058">
    <property type="entry name" value="AB_hydrolase_fold"/>
</dbReference>
<keyword evidence="1" id="KW-0677">Repeat</keyword>
<accession>A0A9P9WFP8</accession>
<dbReference type="Gene3D" id="1.25.40.20">
    <property type="entry name" value="Ankyrin repeat-containing domain"/>
    <property type="match status" value="2"/>
</dbReference>
<dbReference type="Proteomes" id="UP000829685">
    <property type="component" value="Unassembled WGS sequence"/>
</dbReference>
<evidence type="ECO:0000313" key="4">
    <source>
        <dbReference type="EMBL" id="KAI1861556.1"/>
    </source>
</evidence>
<evidence type="ECO:0000256" key="1">
    <source>
        <dbReference type="ARBA" id="ARBA00022737"/>
    </source>
</evidence>
<dbReference type="Gene3D" id="3.40.50.300">
    <property type="entry name" value="P-loop containing nucleotide triphosphate hydrolases"/>
    <property type="match status" value="1"/>
</dbReference>
<protein>
    <recommendedName>
        <fullName evidence="3">Nephrocystin 3-like N-terminal domain-containing protein</fullName>
    </recommendedName>
</protein>
<dbReference type="InterPro" id="IPR036770">
    <property type="entry name" value="Ankyrin_rpt-contain_sf"/>
</dbReference>
<proteinExistence type="predicted"/>
<dbReference type="SMART" id="SM00248">
    <property type="entry name" value="ANK"/>
    <property type="match status" value="9"/>
</dbReference>
<dbReference type="Pfam" id="PF24883">
    <property type="entry name" value="NPHP3_N"/>
    <property type="match status" value="1"/>
</dbReference>
<keyword evidence="2" id="KW-0040">ANK repeat</keyword>